<evidence type="ECO:0000256" key="8">
    <source>
        <dbReference type="ARBA" id="ARBA00023136"/>
    </source>
</evidence>
<dbReference type="Gene3D" id="3.30.70.330">
    <property type="match status" value="1"/>
</dbReference>
<protein>
    <submittedName>
        <fullName evidence="12">Dolichyl-phosphate-mannose-protein mannosyltransferase, putative</fullName>
    </submittedName>
</protein>
<evidence type="ECO:0000259" key="11">
    <source>
        <dbReference type="PROSITE" id="PS50102"/>
    </source>
</evidence>
<dbReference type="EMBL" id="DS113393">
    <property type="protein sequence ID" value="EAY07732.1"/>
    <property type="molecule type" value="Genomic_DNA"/>
</dbReference>
<evidence type="ECO:0000313" key="12">
    <source>
        <dbReference type="EMBL" id="EAY07732.1"/>
    </source>
</evidence>
<reference evidence="12" key="1">
    <citation type="submission" date="2006-10" db="EMBL/GenBank/DDBJ databases">
        <authorList>
            <person name="Amadeo P."/>
            <person name="Zhao Q."/>
            <person name="Wortman J."/>
            <person name="Fraser-Liggett C."/>
            <person name="Carlton J."/>
        </authorList>
    </citation>
    <scope>NUCLEOTIDE SEQUENCE</scope>
    <source>
        <strain evidence="12">G3</strain>
    </source>
</reference>
<comment type="subcellular location">
    <subcellularLocation>
        <location evidence="1">Endomembrane system</location>
        <topology evidence="1">Multi-pass membrane protein</topology>
    </subcellularLocation>
</comment>
<proteinExistence type="inferred from homology"/>
<dbReference type="GO" id="GO:0035269">
    <property type="term" value="P:protein O-linked glycosylation via mannose"/>
    <property type="evidence" value="ECO:0000318"/>
    <property type="project" value="GO_Central"/>
</dbReference>
<dbReference type="GO" id="GO:0012505">
    <property type="term" value="C:endomembrane system"/>
    <property type="evidence" value="ECO:0007669"/>
    <property type="project" value="UniProtKB-SubCell"/>
</dbReference>
<dbReference type="Pfam" id="PF00076">
    <property type="entry name" value="RRM_1"/>
    <property type="match status" value="1"/>
</dbReference>
<dbReference type="VEuPathDB" id="TrichDB:TVAGG3_0230270"/>
<dbReference type="GO" id="GO:0003723">
    <property type="term" value="F:RNA binding"/>
    <property type="evidence" value="ECO:0007669"/>
    <property type="project" value="UniProtKB-UniRule"/>
</dbReference>
<dbReference type="SMART" id="SM00360">
    <property type="entry name" value="RRM"/>
    <property type="match status" value="1"/>
</dbReference>
<feature type="transmembrane region" description="Helical" evidence="10">
    <location>
        <begin position="187"/>
        <end position="208"/>
    </location>
</feature>
<dbReference type="SUPFAM" id="SSF54928">
    <property type="entry name" value="RNA-binding domain, RBD"/>
    <property type="match status" value="1"/>
</dbReference>
<evidence type="ECO:0000256" key="6">
    <source>
        <dbReference type="ARBA" id="ARBA00022692"/>
    </source>
</evidence>
<dbReference type="PROSITE" id="PS50102">
    <property type="entry name" value="RRM"/>
    <property type="match status" value="1"/>
</dbReference>
<reference evidence="12" key="2">
    <citation type="journal article" date="2007" name="Science">
        <title>Draft genome sequence of the sexually transmitted pathogen Trichomonas vaginalis.</title>
        <authorList>
            <person name="Carlton J.M."/>
            <person name="Hirt R.P."/>
            <person name="Silva J.C."/>
            <person name="Delcher A.L."/>
            <person name="Schatz M."/>
            <person name="Zhao Q."/>
            <person name="Wortman J.R."/>
            <person name="Bidwell S.L."/>
            <person name="Alsmark U.C.M."/>
            <person name="Besteiro S."/>
            <person name="Sicheritz-Ponten T."/>
            <person name="Noel C.J."/>
            <person name="Dacks J.B."/>
            <person name="Foster P.G."/>
            <person name="Simillion C."/>
            <person name="Van de Peer Y."/>
            <person name="Miranda-Saavedra D."/>
            <person name="Barton G.J."/>
            <person name="Westrop G.D."/>
            <person name="Mueller S."/>
            <person name="Dessi D."/>
            <person name="Fiori P.L."/>
            <person name="Ren Q."/>
            <person name="Paulsen I."/>
            <person name="Zhang H."/>
            <person name="Bastida-Corcuera F.D."/>
            <person name="Simoes-Barbosa A."/>
            <person name="Brown M.T."/>
            <person name="Hayes R.D."/>
            <person name="Mukherjee M."/>
            <person name="Okumura C.Y."/>
            <person name="Schneider R."/>
            <person name="Smith A.J."/>
            <person name="Vanacova S."/>
            <person name="Villalvazo M."/>
            <person name="Haas B.J."/>
            <person name="Pertea M."/>
            <person name="Feldblyum T.V."/>
            <person name="Utterback T.R."/>
            <person name="Shu C.L."/>
            <person name="Osoegawa K."/>
            <person name="de Jong P.J."/>
            <person name="Hrdy I."/>
            <person name="Horvathova L."/>
            <person name="Zubacova Z."/>
            <person name="Dolezal P."/>
            <person name="Malik S.B."/>
            <person name="Logsdon J.M. Jr."/>
            <person name="Henze K."/>
            <person name="Gupta A."/>
            <person name="Wang C.C."/>
            <person name="Dunne R.L."/>
            <person name="Upcroft J.A."/>
            <person name="Upcroft P."/>
            <person name="White O."/>
            <person name="Salzberg S.L."/>
            <person name="Tang P."/>
            <person name="Chiu C.-H."/>
            <person name="Lee Y.-S."/>
            <person name="Embley T.M."/>
            <person name="Coombs G.H."/>
            <person name="Mottram J.C."/>
            <person name="Tachezy J."/>
            <person name="Fraser-Liggett C.M."/>
            <person name="Johnson P.J."/>
        </authorList>
    </citation>
    <scope>NUCLEOTIDE SEQUENCE [LARGE SCALE GENOMIC DNA]</scope>
    <source>
        <strain evidence="12">G3</strain>
    </source>
</reference>
<dbReference type="InterPro" id="IPR027005">
    <property type="entry name" value="PMT-like"/>
</dbReference>
<dbReference type="KEGG" id="tva:4765627"/>
<evidence type="ECO:0000256" key="1">
    <source>
        <dbReference type="ARBA" id="ARBA00004127"/>
    </source>
</evidence>
<dbReference type="eggNOG" id="KOG3359">
    <property type="taxonomic scope" value="Eukaryota"/>
</dbReference>
<evidence type="ECO:0000256" key="4">
    <source>
        <dbReference type="ARBA" id="ARBA00022676"/>
    </source>
</evidence>
<feature type="transmembrane region" description="Helical" evidence="10">
    <location>
        <begin position="96"/>
        <end position="115"/>
    </location>
</feature>
<dbReference type="Pfam" id="PF02366">
    <property type="entry name" value="PMT"/>
    <property type="match status" value="1"/>
</dbReference>
<dbReference type="GO" id="GO:0004169">
    <property type="term" value="F:dolichyl-phosphate-mannose-protein mannosyltransferase activity"/>
    <property type="evidence" value="ECO:0000318"/>
    <property type="project" value="GO_Central"/>
</dbReference>
<dbReference type="SMR" id="A2EI00"/>
<name>A2EI00_TRIV3</name>
<keyword evidence="8 10" id="KW-0472">Membrane</keyword>
<evidence type="ECO:0000313" key="13">
    <source>
        <dbReference type="Proteomes" id="UP000001542"/>
    </source>
</evidence>
<feature type="transmembrane region" description="Helical" evidence="10">
    <location>
        <begin position="313"/>
        <end position="334"/>
    </location>
</feature>
<feature type="transmembrane region" description="Helical" evidence="10">
    <location>
        <begin position="271"/>
        <end position="293"/>
    </location>
</feature>
<dbReference type="RefSeq" id="XP_001319955.1">
    <property type="nucleotide sequence ID" value="XM_001319920.1"/>
</dbReference>
<sequence length="523" mass="60627">MSVIHVTNIDSELTEGQVKRYFRHYGGIADMTFRLGKEGKHDGKAKITFYNEYAGLQAFEKNGAMLGNYPIYISISLENQGKGSAERVYKGRLYRISEILVIILTLILSVSLHVYKISEPAYLIGEEPLIFDHLNQYIHHKRPYDDQPPLGKLIYLGWAKLCGYKGTQKYEMQNQEYIPFDNTTNYVFLRSLSCFCGSLVPPIVVAAISLRYHSLTALFLVGFILSLDSGLITISRSMSLDSICLFFSAISIYYTCLLYRRNTWFNGIKSTVFAILACCIRYPAFGLFFFIFFSNWHLGFGHPDSTWNFFSRTAGFIWIGLTILSIVTAIHLIITPKFGDADLQFPEYFRDRELAESVILIIWKQLRYKTGKTYKTLPQSRYIQWAFWRAPPMVIYNMRDTMIAIVNSPAIILSCFITLFWCFLLQKFEFVFAILTSWGFLHFYKAATFMFDAYVPLIISLGGLAMVYDRLPRIFKYTILWLLIPLSVCGFYLFMPITYGLPMDKYRFSLIALWPTFKRTWNV</sequence>
<keyword evidence="6 10" id="KW-0812">Transmembrane</keyword>
<keyword evidence="9" id="KW-0694">RNA-binding</keyword>
<evidence type="ECO:0000256" key="7">
    <source>
        <dbReference type="ARBA" id="ARBA00022989"/>
    </source>
</evidence>
<dbReference type="PANTHER" id="PTHR10050:SF46">
    <property type="entry name" value="PROTEIN O-MANNOSYL-TRANSFERASE 2"/>
    <property type="match status" value="1"/>
</dbReference>
<dbReference type="InterPro" id="IPR012677">
    <property type="entry name" value="Nucleotide-bd_a/b_plait_sf"/>
</dbReference>
<evidence type="ECO:0000256" key="5">
    <source>
        <dbReference type="ARBA" id="ARBA00022679"/>
    </source>
</evidence>
<dbReference type="UniPathway" id="UPA00378"/>
<dbReference type="InterPro" id="IPR000504">
    <property type="entry name" value="RRM_dom"/>
</dbReference>
<dbReference type="PANTHER" id="PTHR10050">
    <property type="entry name" value="DOLICHYL-PHOSPHATE-MANNOSE--PROTEIN MANNOSYLTRANSFERASE"/>
    <property type="match status" value="1"/>
</dbReference>
<dbReference type="CDD" id="cd00590">
    <property type="entry name" value="RRM_SF"/>
    <property type="match status" value="1"/>
</dbReference>
<dbReference type="Proteomes" id="UP000001542">
    <property type="component" value="Unassembled WGS sequence"/>
</dbReference>
<evidence type="ECO:0000256" key="9">
    <source>
        <dbReference type="PROSITE-ProRule" id="PRU00176"/>
    </source>
</evidence>
<accession>A2EI00</accession>
<comment type="pathway">
    <text evidence="2">Protein modification; protein glycosylation.</text>
</comment>
<feature type="transmembrane region" description="Helical" evidence="10">
    <location>
        <begin position="446"/>
        <end position="467"/>
    </location>
</feature>
<keyword evidence="13" id="KW-1185">Reference proteome</keyword>
<organism evidence="12 13">
    <name type="scientific">Trichomonas vaginalis (strain ATCC PRA-98 / G3)</name>
    <dbReference type="NCBI Taxonomy" id="412133"/>
    <lineage>
        <taxon>Eukaryota</taxon>
        <taxon>Metamonada</taxon>
        <taxon>Parabasalia</taxon>
        <taxon>Trichomonadida</taxon>
        <taxon>Trichomonadidae</taxon>
        <taxon>Trichomonas</taxon>
    </lineage>
</organism>
<evidence type="ECO:0000256" key="10">
    <source>
        <dbReference type="SAM" id="Phobius"/>
    </source>
</evidence>
<keyword evidence="7 10" id="KW-1133">Transmembrane helix</keyword>
<feature type="transmembrane region" description="Helical" evidence="10">
    <location>
        <begin position="403"/>
        <end position="426"/>
    </location>
</feature>
<gene>
    <name evidence="12" type="ORF">TVAG_118130</name>
</gene>
<dbReference type="InterPro" id="IPR003342">
    <property type="entry name" value="ArnT-like_N"/>
</dbReference>
<feature type="domain" description="RRM" evidence="11">
    <location>
        <begin position="2"/>
        <end position="78"/>
    </location>
</feature>
<feature type="transmembrane region" description="Helical" evidence="10">
    <location>
        <begin position="479"/>
        <end position="499"/>
    </location>
</feature>
<evidence type="ECO:0000256" key="2">
    <source>
        <dbReference type="ARBA" id="ARBA00004922"/>
    </source>
</evidence>
<dbReference type="AlphaFoldDB" id="A2EI00"/>
<keyword evidence="5" id="KW-0808">Transferase</keyword>
<comment type="similarity">
    <text evidence="3">Belongs to the glycosyltransferase 39 family.</text>
</comment>
<feature type="transmembrane region" description="Helical" evidence="10">
    <location>
        <begin position="240"/>
        <end position="259"/>
    </location>
</feature>
<keyword evidence="4 12" id="KW-0328">Glycosyltransferase</keyword>
<dbReference type="STRING" id="5722.A2EI00"/>
<dbReference type="VEuPathDB" id="TrichDB:TVAG_118130"/>
<feature type="transmembrane region" description="Helical" evidence="10">
    <location>
        <begin position="215"/>
        <end position="234"/>
    </location>
</feature>
<dbReference type="InParanoid" id="A2EI00"/>
<evidence type="ECO:0000256" key="3">
    <source>
        <dbReference type="ARBA" id="ARBA00007222"/>
    </source>
</evidence>
<dbReference type="InterPro" id="IPR035979">
    <property type="entry name" value="RBD_domain_sf"/>
</dbReference>
<dbReference type="GO" id="GO:0016020">
    <property type="term" value="C:membrane"/>
    <property type="evidence" value="ECO:0007669"/>
    <property type="project" value="InterPro"/>
</dbReference>